<gene>
    <name evidence="3" type="ORF">TCM_043445</name>
</gene>
<proteinExistence type="predicted"/>
<evidence type="ECO:0000313" key="3">
    <source>
        <dbReference type="EMBL" id="EOY18930.1"/>
    </source>
</evidence>
<organism evidence="3 4">
    <name type="scientific">Theobroma cacao</name>
    <name type="common">Cacao</name>
    <name type="synonym">Cocoa</name>
    <dbReference type="NCBI Taxonomy" id="3641"/>
    <lineage>
        <taxon>Eukaryota</taxon>
        <taxon>Viridiplantae</taxon>
        <taxon>Streptophyta</taxon>
        <taxon>Embryophyta</taxon>
        <taxon>Tracheophyta</taxon>
        <taxon>Spermatophyta</taxon>
        <taxon>Magnoliopsida</taxon>
        <taxon>eudicotyledons</taxon>
        <taxon>Gunneridae</taxon>
        <taxon>Pentapetalae</taxon>
        <taxon>rosids</taxon>
        <taxon>malvids</taxon>
        <taxon>Malvales</taxon>
        <taxon>Malvaceae</taxon>
        <taxon>Byttnerioideae</taxon>
        <taxon>Theobroma</taxon>
    </lineage>
</organism>
<keyword evidence="4" id="KW-1185">Reference proteome</keyword>
<sequence>HSNSCDSCEVERGGTRGRKAERKEPISTTTNLNREARGRIGYEEGERKNVEKRERKRAKKVRYSLIFFLSCYFVIDVYNYFLFLPFFLLTFQPYDEI</sequence>
<keyword evidence="2" id="KW-0472">Membrane</keyword>
<accession>A0A061FNM4</accession>
<dbReference type="InParanoid" id="A0A061FNM4"/>
<feature type="non-terminal residue" evidence="3">
    <location>
        <position position="1"/>
    </location>
</feature>
<dbReference type="Gramene" id="EOY18930">
    <property type="protein sequence ID" value="EOY18930"/>
    <property type="gene ID" value="TCM_043445"/>
</dbReference>
<name>A0A061FNM4_THECC</name>
<reference evidence="3 4" key="1">
    <citation type="journal article" date="2013" name="Genome Biol.">
        <title>The genome sequence of the most widely cultivated cacao type and its use to identify candidate genes regulating pod color.</title>
        <authorList>
            <person name="Motamayor J.C."/>
            <person name="Mockaitis K."/>
            <person name="Schmutz J."/>
            <person name="Haiminen N."/>
            <person name="Iii D.L."/>
            <person name="Cornejo O."/>
            <person name="Findley S.D."/>
            <person name="Zheng P."/>
            <person name="Utro F."/>
            <person name="Royaert S."/>
            <person name="Saski C."/>
            <person name="Jenkins J."/>
            <person name="Podicheti R."/>
            <person name="Zhao M."/>
            <person name="Scheffler B.E."/>
            <person name="Stack J.C."/>
            <person name="Feltus F.A."/>
            <person name="Mustiga G.M."/>
            <person name="Amores F."/>
            <person name="Phillips W."/>
            <person name="Marelli J.P."/>
            <person name="May G.D."/>
            <person name="Shapiro H."/>
            <person name="Ma J."/>
            <person name="Bustamante C.D."/>
            <person name="Schnell R.J."/>
            <person name="Main D."/>
            <person name="Gilbert D."/>
            <person name="Parida L."/>
            <person name="Kuhn D.N."/>
        </authorList>
    </citation>
    <scope>NUCLEOTIDE SEQUENCE [LARGE SCALE GENOMIC DNA]</scope>
    <source>
        <strain evidence="4">cv. Matina 1-6</strain>
    </source>
</reference>
<dbReference type="AlphaFoldDB" id="A0A061FNM4"/>
<evidence type="ECO:0000256" key="1">
    <source>
        <dbReference type="SAM" id="MobiDB-lite"/>
    </source>
</evidence>
<feature type="transmembrane region" description="Helical" evidence="2">
    <location>
        <begin position="63"/>
        <end position="88"/>
    </location>
</feature>
<keyword evidence="2" id="KW-0812">Transmembrane</keyword>
<feature type="region of interest" description="Disordered" evidence="1">
    <location>
        <begin position="1"/>
        <end position="30"/>
    </location>
</feature>
<dbReference type="EMBL" id="CM001888">
    <property type="protein sequence ID" value="EOY18930.1"/>
    <property type="molecule type" value="Genomic_DNA"/>
</dbReference>
<dbReference type="HOGENOM" id="CLU_2352886_0_0_1"/>
<keyword evidence="2" id="KW-1133">Transmembrane helix</keyword>
<protein>
    <submittedName>
        <fullName evidence="3">Uncharacterized protein isoform 2</fullName>
    </submittedName>
</protein>
<evidence type="ECO:0000313" key="4">
    <source>
        <dbReference type="Proteomes" id="UP000026915"/>
    </source>
</evidence>
<evidence type="ECO:0000256" key="2">
    <source>
        <dbReference type="SAM" id="Phobius"/>
    </source>
</evidence>
<dbReference type="Proteomes" id="UP000026915">
    <property type="component" value="Chromosome 10"/>
</dbReference>